<comment type="caution">
    <text evidence="2">The sequence shown here is derived from an EMBL/GenBank/DDBJ whole genome shotgun (WGS) entry which is preliminary data.</text>
</comment>
<keyword evidence="3" id="KW-1185">Reference proteome</keyword>
<dbReference type="RefSeq" id="WP_107492540.1">
    <property type="nucleotide sequence ID" value="NZ_PZKC01000003.1"/>
</dbReference>
<gene>
    <name evidence="2" type="ORF">C8261_04865</name>
</gene>
<accession>A0A2T4IHV7</accession>
<feature type="region of interest" description="Disordered" evidence="1">
    <location>
        <begin position="1"/>
        <end position="26"/>
    </location>
</feature>
<dbReference type="EMBL" id="PZKC01000003">
    <property type="protein sequence ID" value="PTD97340.1"/>
    <property type="molecule type" value="Genomic_DNA"/>
</dbReference>
<evidence type="ECO:0000313" key="2">
    <source>
        <dbReference type="EMBL" id="PTD97340.1"/>
    </source>
</evidence>
<dbReference type="AlphaFoldDB" id="A0A2T4IHV7"/>
<name>A0A2T4IHV7_9RHOO</name>
<evidence type="ECO:0000256" key="1">
    <source>
        <dbReference type="SAM" id="MobiDB-lite"/>
    </source>
</evidence>
<organism evidence="2 3">
    <name type="scientific">Pseudothauera lacus</name>
    <dbReference type="NCBI Taxonomy" id="2136175"/>
    <lineage>
        <taxon>Bacteria</taxon>
        <taxon>Pseudomonadati</taxon>
        <taxon>Pseudomonadota</taxon>
        <taxon>Betaproteobacteria</taxon>
        <taxon>Rhodocyclales</taxon>
        <taxon>Zoogloeaceae</taxon>
        <taxon>Pseudothauera</taxon>
    </lineage>
</organism>
<evidence type="ECO:0000313" key="3">
    <source>
        <dbReference type="Proteomes" id="UP000241193"/>
    </source>
</evidence>
<sequence length="69" mass="7593">MSADGERHRRKAGRPVTASPQSHWDGLFGAPAQLEPGLSLSRDQTLVLERRMAWPESPRRPTEQAGTAS</sequence>
<reference evidence="2 3" key="2">
    <citation type="submission" date="2018-04" db="EMBL/GenBank/DDBJ databases">
        <title>Thauera lacus sp. nov., isolated from an saline lake in Inner Mongolia, China.</title>
        <authorList>
            <person name="Liang Q.-Y."/>
        </authorList>
    </citation>
    <scope>NUCLEOTIDE SEQUENCE [LARGE SCALE GENOMIC DNA]</scope>
    <source>
        <strain evidence="2 3">D20</strain>
    </source>
</reference>
<dbReference type="Proteomes" id="UP000241193">
    <property type="component" value="Unassembled WGS sequence"/>
</dbReference>
<proteinExistence type="predicted"/>
<reference evidence="2 3" key="1">
    <citation type="submission" date="2018-03" db="EMBL/GenBank/DDBJ databases">
        <authorList>
            <person name="Keele B.F."/>
        </authorList>
    </citation>
    <scope>NUCLEOTIDE SEQUENCE [LARGE SCALE GENOMIC DNA]</scope>
    <source>
        <strain evidence="2 3">D20</strain>
    </source>
</reference>
<protein>
    <submittedName>
        <fullName evidence="2">Uncharacterized protein</fullName>
    </submittedName>
</protein>